<dbReference type="InterPro" id="IPR006171">
    <property type="entry name" value="TOPRIM_dom"/>
</dbReference>
<evidence type="ECO:0000259" key="11">
    <source>
        <dbReference type="PROSITE" id="PS50880"/>
    </source>
</evidence>
<protein>
    <recommendedName>
        <fullName evidence="10">DNA topoisomerase 1</fullName>
        <ecNumber evidence="10">5.6.2.1</ecNumber>
    </recommendedName>
    <alternativeName>
        <fullName evidence="10">DNA topoisomerase I</fullName>
    </alternativeName>
</protein>
<feature type="site" description="Interaction with DNA" evidence="10">
    <location>
        <position position="488"/>
    </location>
</feature>
<comment type="catalytic activity">
    <reaction evidence="1 10">
        <text>ATP-independent breakage of single-stranded DNA, followed by passage and rejoining.</text>
        <dbReference type="EC" id="5.6.2.1"/>
    </reaction>
</comment>
<dbReference type="InterPro" id="IPR003602">
    <property type="entry name" value="Topo_IA_DNA-bd_dom"/>
</dbReference>
<evidence type="ECO:0000256" key="1">
    <source>
        <dbReference type="ARBA" id="ARBA00000213"/>
    </source>
</evidence>
<feature type="site" description="Interaction with DNA" evidence="10">
    <location>
        <position position="138"/>
    </location>
</feature>
<dbReference type="InterPro" id="IPR003601">
    <property type="entry name" value="Topo_IA_2"/>
</dbReference>
<dbReference type="Pfam" id="PF01396">
    <property type="entry name" value="Zn_ribbon_Top1"/>
    <property type="match status" value="3"/>
</dbReference>
<evidence type="ECO:0000256" key="8">
    <source>
        <dbReference type="ARBA" id="ARBA00023125"/>
    </source>
</evidence>
<dbReference type="InterPro" id="IPR028612">
    <property type="entry name" value="Topoisom_1_IA"/>
</dbReference>
<dbReference type="AlphaFoldDB" id="A0A532V306"/>
<comment type="caution">
    <text evidence="13">The sequence shown here is derived from an EMBL/GenBank/DDBJ whole genome shotgun (WGS) entry which is preliminary data.</text>
</comment>
<evidence type="ECO:0000256" key="7">
    <source>
        <dbReference type="ARBA" id="ARBA00023029"/>
    </source>
</evidence>
<comment type="similarity">
    <text evidence="2 10">Belongs to the type IA topoisomerase family.</text>
</comment>
<dbReference type="GO" id="GO:0003917">
    <property type="term" value="F:DNA topoisomerase type I (single strand cut, ATP-independent) activity"/>
    <property type="evidence" value="ECO:0007669"/>
    <property type="project" value="UniProtKB-UniRule"/>
</dbReference>
<evidence type="ECO:0000256" key="3">
    <source>
        <dbReference type="ARBA" id="ARBA00022723"/>
    </source>
</evidence>
<dbReference type="EC" id="5.6.2.1" evidence="10"/>
<evidence type="ECO:0000256" key="2">
    <source>
        <dbReference type="ARBA" id="ARBA00009446"/>
    </source>
</evidence>
<dbReference type="Gene3D" id="3.40.50.140">
    <property type="match status" value="1"/>
</dbReference>
<dbReference type="PROSITE" id="PS52039">
    <property type="entry name" value="TOPO_IA_2"/>
    <property type="match status" value="1"/>
</dbReference>
<feature type="site" description="Interaction with DNA" evidence="10">
    <location>
        <position position="146"/>
    </location>
</feature>
<name>A0A532V306_UNCL8</name>
<keyword evidence="5" id="KW-0862">Zinc</keyword>
<keyword evidence="8 10" id="KW-0238">DNA-binding</keyword>
<feature type="domain" description="Toprim" evidence="11">
    <location>
        <begin position="1"/>
        <end position="111"/>
    </location>
</feature>
<feature type="site" description="Interaction with DNA" evidence="10">
    <location>
        <position position="137"/>
    </location>
</feature>
<evidence type="ECO:0000259" key="12">
    <source>
        <dbReference type="PROSITE" id="PS52039"/>
    </source>
</evidence>
<dbReference type="InterPro" id="IPR000380">
    <property type="entry name" value="Topo_IA"/>
</dbReference>
<dbReference type="Pfam" id="PF01751">
    <property type="entry name" value="Toprim"/>
    <property type="match status" value="1"/>
</dbReference>
<dbReference type="InterPro" id="IPR005733">
    <property type="entry name" value="TopoI_bac-type"/>
</dbReference>
<dbReference type="InterPro" id="IPR023405">
    <property type="entry name" value="Topo_IA_core_domain"/>
</dbReference>
<evidence type="ECO:0000313" key="14">
    <source>
        <dbReference type="Proteomes" id="UP000319619"/>
    </source>
</evidence>
<dbReference type="CDD" id="cd00186">
    <property type="entry name" value="TOP1Ac"/>
    <property type="match status" value="1"/>
</dbReference>
<feature type="site" description="Interaction with DNA" evidence="10">
    <location>
        <position position="31"/>
    </location>
</feature>
<dbReference type="SMART" id="SM00437">
    <property type="entry name" value="TOP1Ac"/>
    <property type="match status" value="1"/>
</dbReference>
<feature type="site" description="Interaction with DNA" evidence="10">
    <location>
        <position position="153"/>
    </location>
</feature>
<feature type="region of interest" description="Interaction with DNA" evidence="10">
    <location>
        <begin position="161"/>
        <end position="166"/>
    </location>
</feature>
<dbReference type="InterPro" id="IPR034149">
    <property type="entry name" value="TOPRIM_TopoI"/>
</dbReference>
<dbReference type="InterPro" id="IPR013824">
    <property type="entry name" value="Topo_IA_cen_sub1"/>
</dbReference>
<comment type="function">
    <text evidence="10">Releases the supercoiling and torsional tension of DNA, which is introduced during the DNA replication and transcription, by transiently cleaving and rejoining one strand of the DNA duplex. Introduces a single-strand break via transesterification at a target site in duplex DNA. The scissile phosphodiester is attacked by the catalytic tyrosine of the enzyme, resulting in the formation of a DNA-(5'-phosphotyrosyl)-enzyme intermediate and the expulsion of a 3'-OH DNA strand. The free DNA strand then undergoes passage around the unbroken strand, thus removing DNA supercoils. Finally, in the religation step, the DNA 3'-OH attacks the covalent intermediate to expel the active-site tyrosine and restore the DNA phosphodiester backbone.</text>
</comment>
<dbReference type="InterPro" id="IPR013498">
    <property type="entry name" value="Topo_IA_Znf"/>
</dbReference>
<evidence type="ECO:0000256" key="6">
    <source>
        <dbReference type="ARBA" id="ARBA00022842"/>
    </source>
</evidence>
<feature type="active site" description="O-(5'-phospho-DNA)-tyrosine intermediate" evidence="10">
    <location>
        <position position="297"/>
    </location>
</feature>
<dbReference type="PROSITE" id="PS00396">
    <property type="entry name" value="TOPO_IA_1"/>
    <property type="match status" value="1"/>
</dbReference>
<dbReference type="Gene3D" id="2.70.20.10">
    <property type="entry name" value="Topoisomerase I, domain 3"/>
    <property type="match status" value="1"/>
</dbReference>
<dbReference type="NCBIfam" id="TIGR01051">
    <property type="entry name" value="topA_bact"/>
    <property type="match status" value="1"/>
</dbReference>
<dbReference type="Gene3D" id="1.10.290.10">
    <property type="entry name" value="Topoisomerase I, domain 4"/>
    <property type="match status" value="1"/>
</dbReference>
<dbReference type="HAMAP" id="MF_00952">
    <property type="entry name" value="Topoisom_1_prok"/>
    <property type="match status" value="1"/>
</dbReference>
<dbReference type="PROSITE" id="PS50880">
    <property type="entry name" value="TOPRIM"/>
    <property type="match status" value="1"/>
</dbReference>
<dbReference type="Gene3D" id="3.30.65.10">
    <property type="entry name" value="Bacterial Topoisomerase I, domain 1"/>
    <property type="match status" value="3"/>
</dbReference>
<evidence type="ECO:0000256" key="4">
    <source>
        <dbReference type="ARBA" id="ARBA00022771"/>
    </source>
</evidence>
<dbReference type="Proteomes" id="UP000319619">
    <property type="component" value="Unassembled WGS sequence"/>
</dbReference>
<dbReference type="InterPro" id="IPR023406">
    <property type="entry name" value="Topo_IA_AS"/>
</dbReference>
<dbReference type="PANTHER" id="PTHR42785:SF1">
    <property type="entry name" value="DNA TOPOISOMERASE"/>
    <property type="match status" value="1"/>
</dbReference>
<dbReference type="GO" id="GO:0006265">
    <property type="term" value="P:DNA topological change"/>
    <property type="evidence" value="ECO:0007669"/>
    <property type="project" value="UniProtKB-UniRule"/>
</dbReference>
<dbReference type="SMART" id="SM00436">
    <property type="entry name" value="TOP1Bc"/>
    <property type="match status" value="1"/>
</dbReference>
<sequence length="738" mass="82839">MNLIVVESPSKARTIKKFLGSGFEVTASSGHIKDLPRKDLGVDILHDFKPSYGLISGKKGFVDTIRKLAQKADRVYIATDPDREGEAIAAHVAEIIAKSHPDPKRALFYEITRDSVRKAISESGEIDYHKVDAQIARRVLDRLVGYKVSPFLWKTIAKNLSAGRVQSVALRLICEREAEMEAFVPEEYWSIHAQFSAKGVDPFWAELVKYKGKKVALPDRETAQSIQDIIKSSEFAVAGINKSNKKSRPYAPYTTSTLQQDASRRLYFTAKRTMALAQMLYEGVELSGGETTGLITYMRTDSTRVAPEALKSARSFINGQLGSEFLPEKARIYSQKKRTQDAHEAVRPTDVSNTPDSLKDILEPAAWKLYDLIWRRFVASQMTDSISEVTTIEIEGNQLIFRARGSKRIFDGFQKVYPLENSNGETLPLFPATFKKGSTTDLSELKAKQHFTQPPPRFTEATLVKALDELGIGRPSTYATIIATLHGRTYTKREKRKLIPTDLGKTVNKILVELFPDVFEVSFTARLEKQLDQVEDGTNWVKIISEFYGPFARTLEEAEGKRSEIKKKVQEVTDQPCEKCGKPMVIKWGRRGRFIACSGFPECKNSKPLEPPQSSGKQCPESECGGELLIKEGKYGRFLGCSNFPKCRHLEPIGTGVKCLQPDCDGELVERSSKGRRFYSCNRYPKCKYRINYKPEPTACDNCGHPFLIQIGSSDDEQLGCPQCKVKIEKVTESESAL</sequence>
<feature type="site" description="Interaction with DNA" evidence="10">
    <location>
        <position position="299"/>
    </location>
</feature>
<dbReference type="InterPro" id="IPR013825">
    <property type="entry name" value="Topo_IA_cen_sub2"/>
</dbReference>
<dbReference type="GO" id="GO:0008270">
    <property type="term" value="F:zinc ion binding"/>
    <property type="evidence" value="ECO:0007669"/>
    <property type="project" value="UniProtKB-KW"/>
</dbReference>
<evidence type="ECO:0000313" key="13">
    <source>
        <dbReference type="EMBL" id="TKJ41529.1"/>
    </source>
</evidence>
<keyword evidence="9 10" id="KW-0413">Isomerase</keyword>
<organism evidence="13 14">
    <name type="scientific">candidate division LCP-89 bacterium B3_LCP</name>
    <dbReference type="NCBI Taxonomy" id="2012998"/>
    <lineage>
        <taxon>Bacteria</taxon>
        <taxon>Pseudomonadati</taxon>
        <taxon>Bacteria division LCP-89</taxon>
    </lineage>
</organism>
<dbReference type="Gene3D" id="1.10.460.10">
    <property type="entry name" value="Topoisomerase I, domain 2"/>
    <property type="match status" value="1"/>
</dbReference>
<comment type="subunit">
    <text evidence="10">Monomer.</text>
</comment>
<feature type="site" description="Interaction with DNA" evidence="10">
    <location>
        <position position="141"/>
    </location>
</feature>
<dbReference type="InterPro" id="IPR013826">
    <property type="entry name" value="Topo_IA_cen_sub3"/>
</dbReference>
<keyword evidence="7 10" id="KW-0799">Topoisomerase</keyword>
<dbReference type="CDD" id="cd03363">
    <property type="entry name" value="TOPRIM_TopoIA_TopoI"/>
    <property type="match status" value="1"/>
</dbReference>
<dbReference type="Pfam" id="PF01131">
    <property type="entry name" value="Topoisom_bac"/>
    <property type="match status" value="1"/>
</dbReference>
<evidence type="ECO:0000256" key="5">
    <source>
        <dbReference type="ARBA" id="ARBA00022833"/>
    </source>
</evidence>
<dbReference type="GO" id="GO:0003677">
    <property type="term" value="F:DNA binding"/>
    <property type="evidence" value="ECO:0007669"/>
    <property type="project" value="UniProtKB-KW"/>
</dbReference>
<evidence type="ECO:0000256" key="10">
    <source>
        <dbReference type="HAMAP-Rule" id="MF_00952"/>
    </source>
</evidence>
<dbReference type="SUPFAM" id="SSF56712">
    <property type="entry name" value="Prokaryotic type I DNA topoisomerase"/>
    <property type="match status" value="1"/>
</dbReference>
<evidence type="ECO:0000256" key="9">
    <source>
        <dbReference type="ARBA" id="ARBA00023235"/>
    </source>
</evidence>
<dbReference type="PRINTS" id="PR00417">
    <property type="entry name" value="PRTPISMRASEI"/>
</dbReference>
<dbReference type="PANTHER" id="PTHR42785">
    <property type="entry name" value="DNA TOPOISOMERASE, TYPE IA, CORE"/>
    <property type="match status" value="1"/>
</dbReference>
<accession>A0A532V306</accession>
<dbReference type="GO" id="GO:0005694">
    <property type="term" value="C:chromosome"/>
    <property type="evidence" value="ECO:0007669"/>
    <property type="project" value="InterPro"/>
</dbReference>
<keyword evidence="3" id="KW-0479">Metal-binding</keyword>
<dbReference type="EMBL" id="NJBN01000002">
    <property type="protein sequence ID" value="TKJ41529.1"/>
    <property type="molecule type" value="Genomic_DNA"/>
</dbReference>
<reference evidence="13 14" key="1">
    <citation type="submission" date="2017-06" db="EMBL/GenBank/DDBJ databases">
        <title>Novel microbial phyla capable of carbon fixation and sulfur reduction in deep-sea sediments.</title>
        <authorList>
            <person name="Huang J."/>
            <person name="Baker B."/>
            <person name="Wang Y."/>
        </authorList>
    </citation>
    <scope>NUCLEOTIDE SEQUENCE [LARGE SCALE GENOMIC DNA]</scope>
    <source>
        <strain evidence="13">B3_LCP</strain>
    </source>
</reference>
<proteinExistence type="inferred from homology"/>
<gene>
    <name evidence="10" type="primary">topA</name>
    <name evidence="13" type="ORF">CEE37_02910</name>
</gene>
<keyword evidence="4" id="KW-0863">Zinc-finger</keyword>
<feature type="domain" description="Topo IA-type catalytic" evidence="12">
    <location>
        <begin position="127"/>
        <end position="555"/>
    </location>
</feature>
<keyword evidence="6" id="KW-0460">Magnesium</keyword>
<dbReference type="SUPFAM" id="SSF57783">
    <property type="entry name" value="Zinc beta-ribbon"/>
    <property type="match status" value="2"/>
</dbReference>
<dbReference type="SMART" id="SM00493">
    <property type="entry name" value="TOPRIM"/>
    <property type="match status" value="1"/>
</dbReference>
<dbReference type="InterPro" id="IPR013497">
    <property type="entry name" value="Topo_IA_cen"/>
</dbReference>